<dbReference type="Gene3D" id="3.40.630.10">
    <property type="entry name" value="Zn peptidases"/>
    <property type="match status" value="1"/>
</dbReference>
<dbReference type="InterPro" id="IPR002933">
    <property type="entry name" value="Peptidase_M20"/>
</dbReference>
<evidence type="ECO:0000256" key="4">
    <source>
        <dbReference type="ARBA" id="ARBA00022723"/>
    </source>
</evidence>
<dbReference type="NCBIfam" id="NF005591">
    <property type="entry name" value="PRK07318.1"/>
    <property type="match status" value="1"/>
</dbReference>
<sequence length="462" mass="51457">MLDKKVEELRDEFLNSLVEILKINSVEGKKLPGMPFGEGPNEALEKALEICDDLGFNTVNLDGYVGYAEYGSGEDYVAVLGHLDVVPEGEGWMYPPYGAEIHDGKLYARGVMDDKGPIFAALYGLKAIKDLGLPLSKRVRVIFGTNEESGSHDMPYYVEREKPPVAGFTPDGMFPIINGEKGLTMFRLVKEFSHGEEGVNNIEYIAGGRKANMVPDYCEAKVTGENLSEVLFALEEYADRTGIKLEGILEEDKLIVKSYGKSAHGSTPEKGINAISGIIAFLGQLDLPKGDIREFIEFYNKYINFEIHGESMNCDLYDDISGYLSFNVGAIDINKEKGSILLNLRYPVTKTFEEMMNPIEEIIKDYSISIEDMDHEKPLYFSPDSDLIKILQKVYTEYTGEEATLLSIGGGTYAKTMDNIVAFGPIFPGKPDLDHQPNECMEIEDLMMCAKIYAKAIYELAK</sequence>
<dbReference type="PANTHER" id="PTHR43808:SF31">
    <property type="entry name" value="N-ACETYL-L-CITRULLINE DEACETYLASE"/>
    <property type="match status" value="1"/>
</dbReference>
<proteinExistence type="inferred from homology"/>
<dbReference type="Proteomes" id="UP000019426">
    <property type="component" value="Chromosome M2/40_rep1"/>
</dbReference>
<dbReference type="EC" id="3.4.13.-" evidence="10"/>
<keyword evidence="6" id="KW-0862">Zinc</keyword>
<dbReference type="InterPro" id="IPR036264">
    <property type="entry name" value="Bact_exopeptidase_dim_dom"/>
</dbReference>
<organism evidence="10 11">
    <name type="scientific">Clostridium bornimense</name>
    <dbReference type="NCBI Taxonomy" id="1216932"/>
    <lineage>
        <taxon>Bacteria</taxon>
        <taxon>Bacillati</taxon>
        <taxon>Bacillota</taxon>
        <taxon>Clostridia</taxon>
        <taxon>Eubacteriales</taxon>
        <taxon>Clostridiaceae</taxon>
        <taxon>Clostridium</taxon>
    </lineage>
</organism>
<dbReference type="KEGG" id="clt:CM240_1001"/>
<keyword evidence="5 10" id="KW-0378">Hydrolase</keyword>
<protein>
    <submittedName>
        <fullName evidence="10">Putative dipeptidase YtjP</fullName>
        <ecNumber evidence="10">3.4.13.-</ecNumber>
    </submittedName>
</protein>
<keyword evidence="4" id="KW-0479">Metal-binding</keyword>
<dbReference type="AlphaFoldDB" id="W6SER0"/>
<evidence type="ECO:0000256" key="8">
    <source>
        <dbReference type="ARBA" id="ARBA00023049"/>
    </source>
</evidence>
<dbReference type="eggNOG" id="COG0624">
    <property type="taxonomic scope" value="Bacteria"/>
</dbReference>
<dbReference type="PANTHER" id="PTHR43808">
    <property type="entry name" value="ACETYLORNITHINE DEACETYLASE"/>
    <property type="match status" value="1"/>
</dbReference>
<dbReference type="SUPFAM" id="SSF53187">
    <property type="entry name" value="Zn-dependent exopeptidases"/>
    <property type="match status" value="1"/>
</dbReference>
<evidence type="ECO:0000313" key="11">
    <source>
        <dbReference type="Proteomes" id="UP000019426"/>
    </source>
</evidence>
<dbReference type="GO" id="GO:0008270">
    <property type="term" value="F:zinc ion binding"/>
    <property type="evidence" value="ECO:0007669"/>
    <property type="project" value="InterPro"/>
</dbReference>
<name>W6SER0_9CLOT</name>
<dbReference type="Gene3D" id="3.30.70.360">
    <property type="match status" value="2"/>
</dbReference>
<dbReference type="NCBIfam" id="TIGR01887">
    <property type="entry name" value="dipeptidaselike"/>
    <property type="match status" value="1"/>
</dbReference>
<dbReference type="PATRIC" id="fig|1216932.3.peg.989"/>
<evidence type="ECO:0000256" key="5">
    <source>
        <dbReference type="ARBA" id="ARBA00022801"/>
    </source>
</evidence>
<dbReference type="EMBL" id="HG917868">
    <property type="protein sequence ID" value="CDM68165.1"/>
    <property type="molecule type" value="Genomic_DNA"/>
</dbReference>
<dbReference type="RefSeq" id="WP_044037050.1">
    <property type="nucleotide sequence ID" value="NZ_HG917868.1"/>
</dbReference>
<gene>
    <name evidence="10" type="primary">ytjP</name>
    <name evidence="10" type="ORF">CM240_1001</name>
</gene>
<dbReference type="HOGENOM" id="CLU_031786_2_0_9"/>
<evidence type="ECO:0000256" key="7">
    <source>
        <dbReference type="ARBA" id="ARBA00022997"/>
    </source>
</evidence>
<accession>W6SER0</accession>
<evidence type="ECO:0000256" key="1">
    <source>
        <dbReference type="ARBA" id="ARBA00001947"/>
    </source>
</evidence>
<dbReference type="GO" id="GO:0006508">
    <property type="term" value="P:proteolysis"/>
    <property type="evidence" value="ECO:0007669"/>
    <property type="project" value="UniProtKB-KW"/>
</dbReference>
<dbReference type="GO" id="GO:0008237">
    <property type="term" value="F:metallopeptidase activity"/>
    <property type="evidence" value="ECO:0007669"/>
    <property type="project" value="UniProtKB-KW"/>
</dbReference>
<evidence type="ECO:0000313" key="10">
    <source>
        <dbReference type="EMBL" id="CDM68165.1"/>
    </source>
</evidence>
<dbReference type="PROSITE" id="PS00758">
    <property type="entry name" value="ARGE_DAPE_CPG2_1"/>
    <property type="match status" value="1"/>
</dbReference>
<evidence type="ECO:0000256" key="6">
    <source>
        <dbReference type="ARBA" id="ARBA00022833"/>
    </source>
</evidence>
<dbReference type="Pfam" id="PF07687">
    <property type="entry name" value="M20_dimer"/>
    <property type="match status" value="1"/>
</dbReference>
<keyword evidence="3" id="KW-0645">Protease</keyword>
<dbReference type="STRING" id="1216932.CM240_1001"/>
<dbReference type="SUPFAM" id="SSF55031">
    <property type="entry name" value="Bacterial exopeptidase dimerisation domain"/>
    <property type="match status" value="1"/>
</dbReference>
<evidence type="ECO:0000256" key="3">
    <source>
        <dbReference type="ARBA" id="ARBA00022670"/>
    </source>
</evidence>
<dbReference type="InterPro" id="IPR011650">
    <property type="entry name" value="Peptidase_M20_dimer"/>
</dbReference>
<dbReference type="GO" id="GO:0016805">
    <property type="term" value="F:dipeptidase activity"/>
    <property type="evidence" value="ECO:0007669"/>
    <property type="project" value="UniProtKB-KW"/>
</dbReference>
<keyword evidence="11" id="KW-1185">Reference proteome</keyword>
<dbReference type="InterPro" id="IPR010964">
    <property type="entry name" value="M20A_pepV-rel"/>
</dbReference>
<dbReference type="GO" id="GO:0006526">
    <property type="term" value="P:L-arginine biosynthetic process"/>
    <property type="evidence" value="ECO:0007669"/>
    <property type="project" value="TreeGrafter"/>
</dbReference>
<keyword evidence="8" id="KW-0482">Metalloprotease</keyword>
<dbReference type="CDD" id="cd03888">
    <property type="entry name" value="M20_PepV"/>
    <property type="match status" value="1"/>
</dbReference>
<dbReference type="Pfam" id="PF01546">
    <property type="entry name" value="Peptidase_M20"/>
    <property type="match status" value="1"/>
</dbReference>
<evidence type="ECO:0000259" key="9">
    <source>
        <dbReference type="Pfam" id="PF07687"/>
    </source>
</evidence>
<reference evidence="10 11" key="1">
    <citation type="submission" date="2013-11" db="EMBL/GenBank/DDBJ databases">
        <title>Complete genome sequence of Clostridum sp. M2/40.</title>
        <authorList>
            <person name="Wibberg D."/>
            <person name="Puehler A."/>
            <person name="Schlueter A."/>
        </authorList>
    </citation>
    <scope>NUCLEOTIDE SEQUENCE [LARGE SCALE GENOMIC DNA]</scope>
    <source>
        <strain evidence="11">M2/40</strain>
    </source>
</reference>
<dbReference type="InterPro" id="IPR001261">
    <property type="entry name" value="ArgE/DapE_CS"/>
</dbReference>
<dbReference type="OrthoDB" id="9761532at2"/>
<keyword evidence="7 10" id="KW-0224">Dipeptidase</keyword>
<evidence type="ECO:0000256" key="2">
    <source>
        <dbReference type="ARBA" id="ARBA00006247"/>
    </source>
</evidence>
<comment type="cofactor">
    <cofactor evidence="1">
        <name>Zn(2+)</name>
        <dbReference type="ChEBI" id="CHEBI:29105"/>
    </cofactor>
</comment>
<comment type="similarity">
    <text evidence="2">Belongs to the peptidase M20A family.</text>
</comment>
<dbReference type="InterPro" id="IPR050072">
    <property type="entry name" value="Peptidase_M20A"/>
</dbReference>
<dbReference type="GO" id="GO:0008777">
    <property type="term" value="F:acetylornithine deacetylase activity"/>
    <property type="evidence" value="ECO:0007669"/>
    <property type="project" value="TreeGrafter"/>
</dbReference>
<feature type="domain" description="Peptidase M20 dimerisation" evidence="9">
    <location>
        <begin position="256"/>
        <end position="365"/>
    </location>
</feature>